<dbReference type="InterPro" id="IPR018699">
    <property type="entry name" value="DUF2203"/>
</dbReference>
<dbReference type="AlphaFoldDB" id="A0A7D4BGG4"/>
<name>A0A7D4BGG4_9BACL</name>
<accession>A0A7D4BGG4</accession>
<protein>
    <submittedName>
        <fullName evidence="1">DUF2203 domain-containing protein</fullName>
    </submittedName>
</protein>
<dbReference type="PIRSF" id="PIRSF016498">
    <property type="entry name" value="UCP016498"/>
    <property type="match status" value="1"/>
</dbReference>
<reference evidence="1 2" key="1">
    <citation type="submission" date="2020-01" db="EMBL/GenBank/DDBJ databases">
        <authorList>
            <person name="Gulvik C.A."/>
            <person name="Batra D.G."/>
        </authorList>
    </citation>
    <scope>NUCLEOTIDE SEQUENCE [LARGE SCALE GENOMIC DNA]</scope>
    <source>
        <strain evidence="1 2">W9323</strain>
    </source>
</reference>
<keyword evidence="2" id="KW-1185">Reference proteome</keyword>
<evidence type="ECO:0000313" key="1">
    <source>
        <dbReference type="EMBL" id="QKG83535.1"/>
    </source>
</evidence>
<dbReference type="Proteomes" id="UP000503088">
    <property type="component" value="Chromosome"/>
</dbReference>
<organism evidence="1 2">
    <name type="scientific">Kroppenstedtia pulmonis</name>
    <dbReference type="NCBI Taxonomy" id="1380685"/>
    <lineage>
        <taxon>Bacteria</taxon>
        <taxon>Bacillati</taxon>
        <taxon>Bacillota</taxon>
        <taxon>Bacilli</taxon>
        <taxon>Bacillales</taxon>
        <taxon>Thermoactinomycetaceae</taxon>
        <taxon>Kroppenstedtia</taxon>
    </lineage>
</organism>
<gene>
    <name evidence="1" type="ORF">GXN76_02970</name>
</gene>
<dbReference type="EMBL" id="CP048104">
    <property type="protein sequence ID" value="QKG83535.1"/>
    <property type="molecule type" value="Genomic_DNA"/>
</dbReference>
<dbReference type="KEGG" id="kpul:GXN76_02970"/>
<proteinExistence type="predicted"/>
<dbReference type="Pfam" id="PF09969">
    <property type="entry name" value="DUF2203"/>
    <property type="match status" value="1"/>
</dbReference>
<dbReference type="RefSeq" id="WP_173220365.1">
    <property type="nucleotide sequence ID" value="NZ_CP048104.1"/>
</dbReference>
<sequence length="137" mass="16388">MKRKRFTTAEANKWLPLIGNELRQLQQLQREFESCFYDLQQMRAGGVVKGEDPFFPLEVEMEFLQIQIRGGIRRMEQWGVQLKDIQVGLVDFPSLKDGEEILLCWKIDEEEVSHWHYPWEGYYYRKKIDTGDEKGEK</sequence>
<evidence type="ECO:0000313" key="2">
    <source>
        <dbReference type="Proteomes" id="UP000503088"/>
    </source>
</evidence>